<feature type="disulfide bond" evidence="14">
    <location>
        <begin position="72"/>
        <end position="105"/>
    </location>
</feature>
<dbReference type="InterPro" id="IPR008427">
    <property type="entry name" value="Extracellular_membr_CFEM_dom"/>
</dbReference>
<sequence length="434" mass="48713">MKTGNLLRLLMAVPFVYSHGVQKEPRFLSGHEAMSPEDFDKLIPQIPSCALNCLTTLINTTSCTFGDLPCMCDDEEYFDAGTICVRAHCMMSEALKTMNLTQTACGRPYRDESGQYTSMNIASGVVTILLVIIRLLFKRYLSDNGQIGPDDWVIFAAIVISVPAIIINQVGLVGHGIGKDIWTLPAPELPLFAKFFFIGEVFYLVQMSLVKLSLSLFYLYVFPGPNIRRLLIGTAIFNVVFGVVFVITAMTQCVPLDYYWAQYYDYPPKGRCFDLNAFAWANAGLGLAVDVWMIILPLIQIKRLNLHWKKKIGVVVMFILGTFVSIISLLRLKSVIFFAELINPTWDQWNVAWWSTMEVNIGIICTCLPTVRLILQRMFPKILSSGDEQSNDARLSRVGGTASRGETQRPTFLVELSTTTLATDARSSYKHFDN</sequence>
<keyword evidence="14" id="KW-0349">Heme</keyword>
<dbReference type="EMBL" id="CP075864">
    <property type="protein sequence ID" value="QYS94609.1"/>
    <property type="molecule type" value="Genomic_DNA"/>
</dbReference>
<evidence type="ECO:0000256" key="17">
    <source>
        <dbReference type="SAM" id="SignalP"/>
    </source>
</evidence>
<dbReference type="Proteomes" id="UP000826661">
    <property type="component" value="Chromosome I"/>
</dbReference>
<evidence type="ECO:0000256" key="6">
    <source>
        <dbReference type="ARBA" id="ARBA00022622"/>
    </source>
</evidence>
<comment type="subcellular location">
    <subcellularLocation>
        <location evidence="2">Membrane</location>
        <topology evidence="2">Lipid-anchor</topology>
        <topology evidence="2">GPI-anchor</topology>
    </subcellularLocation>
    <subcellularLocation>
        <location evidence="1">Membrane</location>
        <topology evidence="1">Multi-pass membrane protein</topology>
    </subcellularLocation>
    <subcellularLocation>
        <location evidence="3">Secreted</location>
    </subcellularLocation>
</comment>
<feature type="disulfide bond" evidence="14">
    <location>
        <begin position="53"/>
        <end position="84"/>
    </location>
</feature>
<dbReference type="GO" id="GO:0098552">
    <property type="term" value="C:side of membrane"/>
    <property type="evidence" value="ECO:0007669"/>
    <property type="project" value="UniProtKB-KW"/>
</dbReference>
<evidence type="ECO:0000256" key="15">
    <source>
        <dbReference type="SAM" id="MobiDB-lite"/>
    </source>
</evidence>
<feature type="binding site" description="axial binding residue" evidence="14">
    <location>
        <position position="67"/>
    </location>
    <ligand>
        <name>heme</name>
        <dbReference type="ChEBI" id="CHEBI:30413"/>
    </ligand>
    <ligandPart>
        <name>Fe</name>
        <dbReference type="ChEBI" id="CHEBI:18248"/>
    </ligandPart>
</feature>
<feature type="transmembrane region" description="Helical" evidence="16">
    <location>
        <begin position="277"/>
        <end position="299"/>
    </location>
</feature>
<feature type="transmembrane region" description="Helical" evidence="16">
    <location>
        <begin position="230"/>
        <end position="250"/>
    </location>
</feature>
<dbReference type="PANTHER" id="PTHR33048:SF143">
    <property type="entry name" value="EXTRACELLULAR MEMBRANE PROTEIN CFEM DOMAIN-CONTAINING PROTEIN-RELATED"/>
    <property type="match status" value="1"/>
</dbReference>
<accession>A0A8G0L790</accession>
<keyword evidence="8 17" id="KW-0732">Signal</keyword>
<dbReference type="InterPro" id="IPR049326">
    <property type="entry name" value="Rhodopsin_dom_fungi"/>
</dbReference>
<feature type="transmembrane region" description="Helical" evidence="16">
    <location>
        <begin position="116"/>
        <end position="137"/>
    </location>
</feature>
<evidence type="ECO:0000256" key="4">
    <source>
        <dbReference type="ARBA" id="ARBA00010031"/>
    </source>
</evidence>
<organism evidence="19 20">
    <name type="scientific">Trichoderma simmonsii</name>
    <dbReference type="NCBI Taxonomy" id="1491479"/>
    <lineage>
        <taxon>Eukaryota</taxon>
        <taxon>Fungi</taxon>
        <taxon>Dikarya</taxon>
        <taxon>Ascomycota</taxon>
        <taxon>Pezizomycotina</taxon>
        <taxon>Sordariomycetes</taxon>
        <taxon>Hypocreomycetidae</taxon>
        <taxon>Hypocreales</taxon>
        <taxon>Hypocreaceae</taxon>
        <taxon>Trichoderma</taxon>
    </lineage>
</organism>
<feature type="transmembrane region" description="Helical" evidence="16">
    <location>
        <begin position="195"/>
        <end position="221"/>
    </location>
</feature>
<evidence type="ECO:0000256" key="11">
    <source>
        <dbReference type="ARBA" id="ARBA00023157"/>
    </source>
</evidence>
<dbReference type="Pfam" id="PF05730">
    <property type="entry name" value="CFEM"/>
    <property type="match status" value="1"/>
</dbReference>
<evidence type="ECO:0000313" key="20">
    <source>
        <dbReference type="Proteomes" id="UP000826661"/>
    </source>
</evidence>
<dbReference type="InterPro" id="IPR052337">
    <property type="entry name" value="SAT4-like"/>
</dbReference>
<feature type="transmembrane region" description="Helical" evidence="16">
    <location>
        <begin position="152"/>
        <end position="175"/>
    </location>
</feature>
<dbReference type="PROSITE" id="PS52012">
    <property type="entry name" value="CFEM"/>
    <property type="match status" value="1"/>
</dbReference>
<keyword evidence="7 16" id="KW-0812">Transmembrane</keyword>
<comment type="similarity">
    <text evidence="4">Belongs to the RBT5 family.</text>
</comment>
<keyword evidence="14" id="KW-0408">Iron</keyword>
<name>A0A8G0L790_9HYPO</name>
<evidence type="ECO:0000256" key="5">
    <source>
        <dbReference type="ARBA" id="ARBA00022525"/>
    </source>
</evidence>
<keyword evidence="10 16" id="KW-0472">Membrane</keyword>
<dbReference type="SMART" id="SM00747">
    <property type="entry name" value="CFEM"/>
    <property type="match status" value="1"/>
</dbReference>
<evidence type="ECO:0000256" key="16">
    <source>
        <dbReference type="SAM" id="Phobius"/>
    </source>
</evidence>
<feature type="domain" description="CFEM" evidence="18">
    <location>
        <begin position="21"/>
        <end position="132"/>
    </location>
</feature>
<dbReference type="GO" id="GO:0046872">
    <property type="term" value="F:metal ion binding"/>
    <property type="evidence" value="ECO:0007669"/>
    <property type="project" value="UniProtKB-UniRule"/>
</dbReference>
<keyword evidence="6" id="KW-0336">GPI-anchor</keyword>
<keyword evidence="12" id="KW-0449">Lipoprotein</keyword>
<dbReference type="GO" id="GO:0005576">
    <property type="term" value="C:extracellular region"/>
    <property type="evidence" value="ECO:0007669"/>
    <property type="project" value="UniProtKB-SubCell"/>
</dbReference>
<evidence type="ECO:0000256" key="12">
    <source>
        <dbReference type="ARBA" id="ARBA00023288"/>
    </source>
</evidence>
<reference evidence="19 20" key="1">
    <citation type="journal article" date="2021" name="BMC Genomics">
        <title>Telomere-to-telomere genome assembly of asparaginase-producing Trichoderma simmonsii.</title>
        <authorList>
            <person name="Chung D."/>
            <person name="Kwon Y.M."/>
            <person name="Yang Y."/>
        </authorList>
    </citation>
    <scope>NUCLEOTIDE SEQUENCE [LARGE SCALE GENOMIC DNA]</scope>
    <source>
        <strain evidence="19 20">GH-Sj1</strain>
    </source>
</reference>
<feature type="transmembrane region" description="Helical" evidence="16">
    <location>
        <begin position="311"/>
        <end position="332"/>
    </location>
</feature>
<evidence type="ECO:0000256" key="3">
    <source>
        <dbReference type="ARBA" id="ARBA00004613"/>
    </source>
</evidence>
<evidence type="ECO:0000256" key="7">
    <source>
        <dbReference type="ARBA" id="ARBA00022692"/>
    </source>
</evidence>
<keyword evidence="5" id="KW-0964">Secreted</keyword>
<evidence type="ECO:0000256" key="14">
    <source>
        <dbReference type="PROSITE-ProRule" id="PRU01356"/>
    </source>
</evidence>
<evidence type="ECO:0000256" key="8">
    <source>
        <dbReference type="ARBA" id="ARBA00022729"/>
    </source>
</evidence>
<evidence type="ECO:0000256" key="10">
    <source>
        <dbReference type="ARBA" id="ARBA00023136"/>
    </source>
</evidence>
<evidence type="ECO:0000259" key="18">
    <source>
        <dbReference type="PROSITE" id="PS52012"/>
    </source>
</evidence>
<evidence type="ECO:0000256" key="1">
    <source>
        <dbReference type="ARBA" id="ARBA00004141"/>
    </source>
</evidence>
<proteinExistence type="inferred from homology"/>
<feature type="disulfide bond" evidence="14">
    <location>
        <begin position="63"/>
        <end position="70"/>
    </location>
</feature>
<feature type="region of interest" description="Disordered" evidence="15">
    <location>
        <begin position="385"/>
        <end position="407"/>
    </location>
</feature>
<feature type="chain" id="PRO_5034620758" evidence="17">
    <location>
        <begin position="19"/>
        <end position="434"/>
    </location>
</feature>
<dbReference type="AlphaFoldDB" id="A0A8G0L790"/>
<evidence type="ECO:0000256" key="9">
    <source>
        <dbReference type="ARBA" id="ARBA00022989"/>
    </source>
</evidence>
<keyword evidence="20" id="KW-1185">Reference proteome</keyword>
<gene>
    <name evidence="19" type="ORF">H0G86_001939</name>
</gene>
<keyword evidence="9 16" id="KW-1133">Transmembrane helix</keyword>
<dbReference type="Pfam" id="PF20684">
    <property type="entry name" value="Fung_rhodopsin"/>
    <property type="match status" value="1"/>
</dbReference>
<evidence type="ECO:0000256" key="13">
    <source>
        <dbReference type="ARBA" id="ARBA00038359"/>
    </source>
</evidence>
<dbReference type="PANTHER" id="PTHR33048">
    <property type="entry name" value="PTH11-LIKE INTEGRAL MEMBRANE PROTEIN (AFU_ORTHOLOGUE AFUA_5G11245)"/>
    <property type="match status" value="1"/>
</dbReference>
<keyword evidence="6" id="KW-0325">Glycoprotein</keyword>
<comment type="similarity">
    <text evidence="13">Belongs to the SAT4 family.</text>
</comment>
<evidence type="ECO:0000313" key="19">
    <source>
        <dbReference type="EMBL" id="QYS94609.1"/>
    </source>
</evidence>
<evidence type="ECO:0000256" key="2">
    <source>
        <dbReference type="ARBA" id="ARBA00004589"/>
    </source>
</evidence>
<feature type="transmembrane region" description="Helical" evidence="16">
    <location>
        <begin position="352"/>
        <end position="375"/>
    </location>
</feature>
<keyword evidence="11 14" id="KW-1015">Disulfide bond</keyword>
<feature type="signal peptide" evidence="17">
    <location>
        <begin position="1"/>
        <end position="18"/>
    </location>
</feature>
<protein>
    <submittedName>
        <fullName evidence="19">PTH11 GPCR protein</fullName>
    </submittedName>
</protein>
<feature type="disulfide bond" evidence="14">
    <location>
        <begin position="49"/>
        <end position="89"/>
    </location>
</feature>
<keyword evidence="14" id="KW-0479">Metal-binding</keyword>